<protein>
    <submittedName>
        <fullName evidence="3">Uncharacterized protein</fullName>
    </submittedName>
</protein>
<dbReference type="GO" id="GO:0019915">
    <property type="term" value="P:lipid storage"/>
    <property type="evidence" value="ECO:0007669"/>
    <property type="project" value="InterPro"/>
</dbReference>
<sequence>MPANSTREASTAGIDAAPGSKSAFKQKKPVAASQNTIPLWEPNDFFRMIDEVDVLDFSSLADDAAPVTDVLFFSPGNPGIVNFYELFLEDLQRRLSTKGVRVFGSSHLGHNLGIITESTRNYHIDLGDIISNKLSIIEAILRECVPRWTTAPTVAVSLLSHSMGCYVNLSVVTRLTALLETLSADLGVTFKLSHNVLLHPAIMEVRAGCSGPLLWAENALLRTLMSLAARSTLKVLPSETRLQLAVKALNSTHESAAASKYNRHSIGVTARMLMQPRSISNILHLIHNEIDEINQLPSAQLEAALAVCRHTFLYSAHDKWATQTHRAGVDQVIAQTAGDQAMTFGAEQALGRDIPHQFCTDDDATSRLVRFVMDRLDLG</sequence>
<dbReference type="OrthoDB" id="448051at2759"/>
<evidence type="ECO:0000313" key="3">
    <source>
        <dbReference type="EMBL" id="KAG9393632.1"/>
    </source>
</evidence>
<dbReference type="Pfam" id="PF10230">
    <property type="entry name" value="LIDHydrolase"/>
    <property type="match status" value="1"/>
</dbReference>
<evidence type="ECO:0000313" key="4">
    <source>
        <dbReference type="Proteomes" id="UP000717585"/>
    </source>
</evidence>
<dbReference type="InterPro" id="IPR019363">
    <property type="entry name" value="LDAH"/>
</dbReference>
<gene>
    <name evidence="3" type="ORF">J8273_4932</name>
</gene>
<organism evidence="3 4">
    <name type="scientific">Carpediemonas membranifera</name>
    <dbReference type="NCBI Taxonomy" id="201153"/>
    <lineage>
        <taxon>Eukaryota</taxon>
        <taxon>Metamonada</taxon>
        <taxon>Carpediemonas-like organisms</taxon>
        <taxon>Carpediemonas</taxon>
    </lineage>
</organism>
<dbReference type="GO" id="GO:0016298">
    <property type="term" value="F:lipase activity"/>
    <property type="evidence" value="ECO:0007669"/>
    <property type="project" value="InterPro"/>
</dbReference>
<evidence type="ECO:0000256" key="1">
    <source>
        <dbReference type="ARBA" id="ARBA00022801"/>
    </source>
</evidence>
<proteinExistence type="predicted"/>
<keyword evidence="1" id="KW-0378">Hydrolase</keyword>
<dbReference type="EMBL" id="JAHDYR010000022">
    <property type="protein sequence ID" value="KAG9393632.1"/>
    <property type="molecule type" value="Genomic_DNA"/>
</dbReference>
<feature type="region of interest" description="Disordered" evidence="2">
    <location>
        <begin position="1"/>
        <end position="29"/>
    </location>
</feature>
<dbReference type="Proteomes" id="UP000717585">
    <property type="component" value="Unassembled WGS sequence"/>
</dbReference>
<accession>A0A8J6B643</accession>
<name>A0A8J6B643_9EUKA</name>
<reference evidence="3" key="1">
    <citation type="submission" date="2021-05" db="EMBL/GenBank/DDBJ databases">
        <title>A free-living protist that lacks canonical eukaryotic 1 DNA replication and segregation systems.</title>
        <authorList>
            <person name="Salas-Leiva D.E."/>
            <person name="Tromer E.C."/>
            <person name="Curtis B.A."/>
            <person name="Jerlstrom-Hultqvist J."/>
            <person name="Kolisko M."/>
            <person name="Yi Z."/>
            <person name="Salas-Leiva J.S."/>
            <person name="Gallot-Lavallee L."/>
            <person name="Kops G.J.P.L."/>
            <person name="Archibald J.M."/>
            <person name="Simpson A.G.B."/>
            <person name="Roger A.J."/>
        </authorList>
    </citation>
    <scope>NUCLEOTIDE SEQUENCE</scope>
    <source>
        <strain evidence="3">BICM</strain>
    </source>
</reference>
<dbReference type="GO" id="GO:0005811">
    <property type="term" value="C:lipid droplet"/>
    <property type="evidence" value="ECO:0007669"/>
    <property type="project" value="InterPro"/>
</dbReference>
<keyword evidence="4" id="KW-1185">Reference proteome</keyword>
<comment type="caution">
    <text evidence="3">The sequence shown here is derived from an EMBL/GenBank/DDBJ whole genome shotgun (WGS) entry which is preliminary data.</text>
</comment>
<dbReference type="AlphaFoldDB" id="A0A8J6B643"/>
<evidence type="ECO:0000256" key="2">
    <source>
        <dbReference type="SAM" id="MobiDB-lite"/>
    </source>
</evidence>
<dbReference type="PANTHER" id="PTHR13390:SF0">
    <property type="entry name" value="LIPID DROPLET-ASSOCIATED HYDROLASE"/>
    <property type="match status" value="1"/>
</dbReference>
<dbReference type="PANTHER" id="PTHR13390">
    <property type="entry name" value="LIPASE"/>
    <property type="match status" value="1"/>
</dbReference>